<dbReference type="Pfam" id="PF09697">
    <property type="entry name" value="Porph_ging"/>
    <property type="match status" value="1"/>
</dbReference>
<accession>A0ABW3SUK2</accession>
<reference evidence="3" key="1">
    <citation type="journal article" date="2019" name="Int. J. Syst. Evol. Microbiol.">
        <title>The Global Catalogue of Microorganisms (GCM) 10K type strain sequencing project: providing services to taxonomists for standard genome sequencing and annotation.</title>
        <authorList>
            <consortium name="The Broad Institute Genomics Platform"/>
            <consortium name="The Broad Institute Genome Sequencing Center for Infectious Disease"/>
            <person name="Wu L."/>
            <person name="Ma J."/>
        </authorList>
    </citation>
    <scope>NUCLEOTIDE SEQUENCE [LARGE SCALE GENOMIC DNA]</scope>
    <source>
        <strain evidence="3">JCM 31319</strain>
    </source>
</reference>
<sequence>MKTNNISALKASLSLILLLFLGNCFAGTKHFVATADTTDLKLKCTYRLTYQPDSTDSRSLLTEDMLLYIGDSFSEFQSLNNSLLDSVVVDLEQKGGMEYLQKNGIDASVLPKTKFKYKIYKNYPKGEITVVDKILTEKYRYAEPKNLFDWKISPEKATIAGYNCQKATTEFGGRKYEAWFTSELPISEGPYKFNGLPGLIVKVNDMEKHYTFELISLKQPKEAAKVIFPSDRLITTTKIEFNKGLKDFNDNMVARLGLNASEEVNRRAKERAKKRNNPIELAE</sequence>
<dbReference type="InterPro" id="IPR005901">
    <property type="entry name" value="GLPGLI"/>
</dbReference>
<dbReference type="Proteomes" id="UP001597094">
    <property type="component" value="Unassembled WGS sequence"/>
</dbReference>
<feature type="signal peptide" evidence="1">
    <location>
        <begin position="1"/>
        <end position="26"/>
    </location>
</feature>
<keyword evidence="3" id="KW-1185">Reference proteome</keyword>
<dbReference type="EMBL" id="JBHTLD010000221">
    <property type="protein sequence ID" value="MFD1188147.1"/>
    <property type="molecule type" value="Genomic_DNA"/>
</dbReference>
<evidence type="ECO:0000256" key="1">
    <source>
        <dbReference type="SAM" id="SignalP"/>
    </source>
</evidence>
<name>A0ABW3SUK2_9BACT</name>
<comment type="caution">
    <text evidence="2">The sequence shown here is derived from an EMBL/GenBank/DDBJ whole genome shotgun (WGS) entry which is preliminary data.</text>
</comment>
<organism evidence="2 3">
    <name type="scientific">Pontibacter rugosus</name>
    <dbReference type="NCBI Taxonomy" id="1745966"/>
    <lineage>
        <taxon>Bacteria</taxon>
        <taxon>Pseudomonadati</taxon>
        <taxon>Bacteroidota</taxon>
        <taxon>Cytophagia</taxon>
        <taxon>Cytophagales</taxon>
        <taxon>Hymenobacteraceae</taxon>
        <taxon>Pontibacter</taxon>
    </lineage>
</organism>
<evidence type="ECO:0000313" key="3">
    <source>
        <dbReference type="Proteomes" id="UP001597094"/>
    </source>
</evidence>
<keyword evidence="1" id="KW-0732">Signal</keyword>
<dbReference type="RefSeq" id="WP_377531198.1">
    <property type="nucleotide sequence ID" value="NZ_JBHTLD010000221.1"/>
</dbReference>
<protein>
    <submittedName>
        <fullName evidence="2">GLPGLI family protein</fullName>
    </submittedName>
</protein>
<proteinExistence type="predicted"/>
<gene>
    <name evidence="2" type="ORF">ACFQ2O_18185</name>
</gene>
<feature type="chain" id="PRO_5046361439" evidence="1">
    <location>
        <begin position="27"/>
        <end position="283"/>
    </location>
</feature>
<dbReference type="NCBIfam" id="TIGR01200">
    <property type="entry name" value="GLPGLI"/>
    <property type="match status" value="1"/>
</dbReference>
<evidence type="ECO:0000313" key="2">
    <source>
        <dbReference type="EMBL" id="MFD1188147.1"/>
    </source>
</evidence>